<sequence>MFELHHLTAQEQYDWLRRGEVTPRELVDHYLERVGRLDPALGSFVTVTADAARARADELAAAGRSPAPLWGLPLADKDLTDRRGVPTGAGSRLSRGRVPASSSAVVDAVDTAGAISLGKTATPEFGLTSYTETLVGPPTRNPYDLSLGPGGSSGGAAAAVAAGLLPFAPGSDGGGSIRIPAAATGLVGLKPSRGRVPSQSGLTSLGGLAVGGPLARTVADAGMLLDALVSPDGLPPHHRYALRAPENPEGSFLGSAVRGEGRFRIGVTTSSPWDDTYDVRIDPSVDKALRLTIEHLGAVGHEIDDATLPASDYGRWFTVLWKAGAASIPAEGADLELLEPITRWLVERGRALSARDLGEALAGLTAFEASVIEAFDPFDAVLTPTLALPPRPIGWYDAADAERNFEQQCLYAPFTSFVNVAGLPAISLPVHEHEGLPVGVQLIGRPGREDVLLSIGAQLERRIRWQRRHPPGW</sequence>
<dbReference type="EMBL" id="BAABAU010000001">
    <property type="protein sequence ID" value="GAA4265098.1"/>
    <property type="molecule type" value="Genomic_DNA"/>
</dbReference>
<organism evidence="3 4">
    <name type="scientific">Frondihabitans peucedani</name>
    <dbReference type="NCBI Taxonomy" id="598626"/>
    <lineage>
        <taxon>Bacteria</taxon>
        <taxon>Bacillati</taxon>
        <taxon>Actinomycetota</taxon>
        <taxon>Actinomycetes</taxon>
        <taxon>Micrococcales</taxon>
        <taxon>Microbacteriaceae</taxon>
        <taxon>Frondihabitans</taxon>
    </lineage>
</organism>
<dbReference type="RefSeq" id="WP_344793649.1">
    <property type="nucleotide sequence ID" value="NZ_BAABAU010000001.1"/>
</dbReference>
<comment type="caution">
    <text evidence="3">The sequence shown here is derived from an EMBL/GenBank/DDBJ whole genome shotgun (WGS) entry which is preliminary data.</text>
</comment>
<dbReference type="InterPro" id="IPR020556">
    <property type="entry name" value="Amidase_CS"/>
</dbReference>
<dbReference type="Pfam" id="PF01425">
    <property type="entry name" value="Amidase"/>
    <property type="match status" value="1"/>
</dbReference>
<dbReference type="PANTHER" id="PTHR11895">
    <property type="entry name" value="TRANSAMIDASE"/>
    <property type="match status" value="1"/>
</dbReference>
<dbReference type="Proteomes" id="UP001501594">
    <property type="component" value="Unassembled WGS sequence"/>
</dbReference>
<protein>
    <submittedName>
        <fullName evidence="3">Amidase</fullName>
    </submittedName>
</protein>
<dbReference type="SUPFAM" id="SSF75304">
    <property type="entry name" value="Amidase signature (AS) enzymes"/>
    <property type="match status" value="1"/>
</dbReference>
<evidence type="ECO:0000256" key="1">
    <source>
        <dbReference type="ARBA" id="ARBA00009199"/>
    </source>
</evidence>
<proteinExistence type="inferred from homology"/>
<comment type="similarity">
    <text evidence="1">Belongs to the amidase family.</text>
</comment>
<dbReference type="InterPro" id="IPR036928">
    <property type="entry name" value="AS_sf"/>
</dbReference>
<name>A0ABP8DYN6_9MICO</name>
<evidence type="ECO:0000313" key="3">
    <source>
        <dbReference type="EMBL" id="GAA4265098.1"/>
    </source>
</evidence>
<dbReference type="PANTHER" id="PTHR11895:SF7">
    <property type="entry name" value="GLUTAMYL-TRNA(GLN) AMIDOTRANSFERASE SUBUNIT A, MITOCHONDRIAL"/>
    <property type="match status" value="1"/>
</dbReference>
<dbReference type="InterPro" id="IPR000120">
    <property type="entry name" value="Amidase"/>
</dbReference>
<reference evidence="4" key="1">
    <citation type="journal article" date="2019" name="Int. J. Syst. Evol. Microbiol.">
        <title>The Global Catalogue of Microorganisms (GCM) 10K type strain sequencing project: providing services to taxonomists for standard genome sequencing and annotation.</title>
        <authorList>
            <consortium name="The Broad Institute Genomics Platform"/>
            <consortium name="The Broad Institute Genome Sequencing Center for Infectious Disease"/>
            <person name="Wu L."/>
            <person name="Ma J."/>
        </authorList>
    </citation>
    <scope>NUCLEOTIDE SEQUENCE [LARGE SCALE GENOMIC DNA]</scope>
    <source>
        <strain evidence="4">JCM 17442</strain>
    </source>
</reference>
<dbReference type="PROSITE" id="PS00571">
    <property type="entry name" value="AMIDASES"/>
    <property type="match status" value="1"/>
</dbReference>
<evidence type="ECO:0000259" key="2">
    <source>
        <dbReference type="Pfam" id="PF01425"/>
    </source>
</evidence>
<dbReference type="Gene3D" id="3.90.1300.10">
    <property type="entry name" value="Amidase signature (AS) domain"/>
    <property type="match status" value="1"/>
</dbReference>
<keyword evidence="4" id="KW-1185">Reference proteome</keyword>
<accession>A0ABP8DYN6</accession>
<gene>
    <name evidence="3" type="ORF">GCM10022256_07100</name>
</gene>
<dbReference type="InterPro" id="IPR023631">
    <property type="entry name" value="Amidase_dom"/>
</dbReference>
<feature type="domain" description="Amidase" evidence="2">
    <location>
        <begin position="25"/>
        <end position="453"/>
    </location>
</feature>
<evidence type="ECO:0000313" key="4">
    <source>
        <dbReference type="Proteomes" id="UP001501594"/>
    </source>
</evidence>